<dbReference type="GO" id="GO:0004402">
    <property type="term" value="F:histone acetyltransferase activity"/>
    <property type="evidence" value="ECO:0007669"/>
    <property type="project" value="TreeGrafter"/>
</dbReference>
<name>G3AX74_CANTC</name>
<dbReference type="Pfam" id="PF15460">
    <property type="entry name" value="SAS4"/>
    <property type="match status" value="1"/>
</dbReference>
<gene>
    <name evidence="3" type="ORF">CANTEDRAFT_91876</name>
</gene>
<evidence type="ECO:0000259" key="2">
    <source>
        <dbReference type="Pfam" id="PF15460"/>
    </source>
</evidence>
<sequence length="294" mass="34297">MAKGSDPNAKRQLRRRTVNYGDDDSYFRFDDINPYVLYNLPIKVSRSFKNIEASKEINAPQKSTHAPTVLFKPSTDSIMPRKTTMREDPLSDDKYLPFHRVMTKRETSMNNLDKSKILSEMDGLQTQKSQLLNNNWASVLPTITRINDPGDENELIEKRKLTVAEIDRRLQKFQTWKRRQEELKQEIKHYKHGLPRDSEDKEYNIPLSELKARRKKERLETYGGVIKLALNNGYSLIIDPFAPPKLIEEEEYVPPAKDDVPSSSPEYEEKGRSRRKVAKRSEKGGEETEIEEQR</sequence>
<dbReference type="HOGENOM" id="CLU_946634_0_0_1"/>
<dbReference type="eggNOG" id="ENOG502RYH0">
    <property type="taxonomic scope" value="Eukaryota"/>
</dbReference>
<dbReference type="GO" id="GO:0033255">
    <property type="term" value="C:SAS acetyltransferase complex"/>
    <property type="evidence" value="ECO:0007669"/>
    <property type="project" value="InterPro"/>
</dbReference>
<dbReference type="InterPro" id="IPR038988">
    <property type="entry name" value="Sas4"/>
</dbReference>
<dbReference type="InterPro" id="IPR029184">
    <property type="entry name" value="Sas4_dom"/>
</dbReference>
<evidence type="ECO:0000256" key="1">
    <source>
        <dbReference type="SAM" id="MobiDB-lite"/>
    </source>
</evidence>
<feature type="compositionally biased region" description="Basic and acidic residues" evidence="1">
    <location>
        <begin position="279"/>
        <end position="294"/>
    </location>
</feature>
<dbReference type="PANTHER" id="PTHR38422:SF1">
    <property type="entry name" value="SOMETHING ABOUT SILENCING PROTEIN 4"/>
    <property type="match status" value="1"/>
</dbReference>
<proteinExistence type="predicted"/>
<evidence type="ECO:0000313" key="4">
    <source>
        <dbReference type="Proteomes" id="UP000000707"/>
    </source>
</evidence>
<reference evidence="3 4" key="1">
    <citation type="journal article" date="2011" name="Proc. Natl. Acad. Sci. U.S.A.">
        <title>Comparative genomics of xylose-fermenting fungi for enhanced biofuel production.</title>
        <authorList>
            <person name="Wohlbach D.J."/>
            <person name="Kuo A."/>
            <person name="Sato T.K."/>
            <person name="Potts K.M."/>
            <person name="Salamov A.A."/>
            <person name="LaButti K.M."/>
            <person name="Sun H."/>
            <person name="Clum A."/>
            <person name="Pangilinan J.L."/>
            <person name="Lindquist E.A."/>
            <person name="Lucas S."/>
            <person name="Lapidus A."/>
            <person name="Jin M."/>
            <person name="Gunawan C."/>
            <person name="Balan V."/>
            <person name="Dale B.E."/>
            <person name="Jeffries T.W."/>
            <person name="Zinkel R."/>
            <person name="Barry K.W."/>
            <person name="Grigoriev I.V."/>
            <person name="Gasch A.P."/>
        </authorList>
    </citation>
    <scope>NUCLEOTIDE SEQUENCE [LARGE SCALE GENOMIC DNA]</scope>
    <source>
        <strain evidence="4">ATCC 10573 / BCRC 21748 / CBS 615 / JCM 9827 / NBRC 10315 / NRRL Y-1498 / VKM Y-70</strain>
    </source>
</reference>
<dbReference type="PANTHER" id="PTHR38422">
    <property type="entry name" value="SOMETHING ABOUT SILENCING PROTEIN 4"/>
    <property type="match status" value="1"/>
</dbReference>
<evidence type="ECO:0000313" key="3">
    <source>
        <dbReference type="EMBL" id="EGV66707.1"/>
    </source>
</evidence>
<dbReference type="Proteomes" id="UP000000707">
    <property type="component" value="Unassembled WGS sequence"/>
</dbReference>
<dbReference type="STRING" id="590646.G3AX74"/>
<keyword evidence="4" id="KW-1185">Reference proteome</keyword>
<feature type="domain" description="Something about silencing protein 4" evidence="2">
    <location>
        <begin position="88"/>
        <end position="185"/>
    </location>
</feature>
<accession>G3AX74</accession>
<feature type="region of interest" description="Disordered" evidence="1">
    <location>
        <begin position="249"/>
        <end position="294"/>
    </location>
</feature>
<dbReference type="OrthoDB" id="1938992at2759"/>
<dbReference type="EMBL" id="GL996510">
    <property type="protein sequence ID" value="EGV66707.1"/>
    <property type="molecule type" value="Genomic_DNA"/>
</dbReference>
<protein>
    <recommendedName>
        <fullName evidence="2">Something about silencing protein 4 domain-containing protein</fullName>
    </recommendedName>
</protein>
<dbReference type="AlphaFoldDB" id="G3AX74"/>
<feature type="region of interest" description="Disordered" evidence="1">
    <location>
        <begin position="57"/>
        <end position="91"/>
    </location>
</feature>
<organism evidence="4">
    <name type="scientific">Candida tenuis (strain ATCC 10573 / BCRC 21748 / CBS 615 / JCM 9827 / NBRC 10315 / NRRL Y-1498 / VKM Y-70)</name>
    <name type="common">Yeast</name>
    <name type="synonym">Yamadazyma tenuis</name>
    <dbReference type="NCBI Taxonomy" id="590646"/>
    <lineage>
        <taxon>Eukaryota</taxon>
        <taxon>Fungi</taxon>
        <taxon>Dikarya</taxon>
        <taxon>Ascomycota</taxon>
        <taxon>Saccharomycotina</taxon>
        <taxon>Pichiomycetes</taxon>
        <taxon>Debaryomycetaceae</taxon>
        <taxon>Yamadazyma</taxon>
    </lineage>
</organism>